<proteinExistence type="inferred from homology"/>
<dbReference type="PROSITE" id="PS51257">
    <property type="entry name" value="PROKAR_LIPOPROTEIN"/>
    <property type="match status" value="1"/>
</dbReference>
<dbReference type="SUPFAM" id="SSF57283">
    <property type="entry name" value="PMP inhibitors"/>
    <property type="match status" value="1"/>
</dbReference>
<keyword evidence="4" id="KW-0722">Serine protease inhibitor</keyword>
<evidence type="ECO:0000256" key="1">
    <source>
        <dbReference type="ARBA" id="ARBA00004613"/>
    </source>
</evidence>
<evidence type="ECO:0000259" key="8">
    <source>
        <dbReference type="Pfam" id="PF05375"/>
    </source>
</evidence>
<evidence type="ECO:0000256" key="7">
    <source>
        <dbReference type="SAM" id="SignalP"/>
    </source>
</evidence>
<dbReference type="GO" id="GO:0004867">
    <property type="term" value="F:serine-type endopeptidase inhibitor activity"/>
    <property type="evidence" value="ECO:0007669"/>
    <property type="project" value="UniProtKB-KW"/>
</dbReference>
<comment type="similarity">
    <text evidence="6">Belongs to the protease inhibitor I19 family.</text>
</comment>
<evidence type="ECO:0000256" key="3">
    <source>
        <dbReference type="ARBA" id="ARBA00022690"/>
    </source>
</evidence>
<keyword evidence="7" id="KW-0732">Signal</keyword>
<evidence type="ECO:0000313" key="9">
    <source>
        <dbReference type="EMBL" id="KAL0281106.1"/>
    </source>
</evidence>
<feature type="signal peptide" evidence="7">
    <location>
        <begin position="1"/>
        <end position="15"/>
    </location>
</feature>
<keyword evidence="2" id="KW-0964">Secreted</keyword>
<reference evidence="9" key="1">
    <citation type="journal article" date="2024" name="Gigascience">
        <title>Chromosome-level genome of the poultry shaft louse Menopon gallinae provides insight into the host-switching and adaptive evolution of parasitic lice.</title>
        <authorList>
            <person name="Xu Y."/>
            <person name="Ma L."/>
            <person name="Liu S."/>
            <person name="Liang Y."/>
            <person name="Liu Q."/>
            <person name="He Z."/>
            <person name="Tian L."/>
            <person name="Duan Y."/>
            <person name="Cai W."/>
            <person name="Li H."/>
            <person name="Song F."/>
        </authorList>
    </citation>
    <scope>NUCLEOTIDE SEQUENCE</scope>
    <source>
        <strain evidence="9">Cailab_2023a</strain>
    </source>
</reference>
<feature type="chain" id="PRO_5043968652" description="Pacifastin domain-containing protein" evidence="7">
    <location>
        <begin position="16"/>
        <end position="100"/>
    </location>
</feature>
<dbReference type="InterPro" id="IPR008037">
    <property type="entry name" value="Pacifastin_dom"/>
</dbReference>
<evidence type="ECO:0000256" key="2">
    <source>
        <dbReference type="ARBA" id="ARBA00022525"/>
    </source>
</evidence>
<keyword evidence="3" id="KW-0646">Protease inhibitor</keyword>
<organism evidence="9">
    <name type="scientific">Menopon gallinae</name>
    <name type="common">poultry shaft louse</name>
    <dbReference type="NCBI Taxonomy" id="328185"/>
    <lineage>
        <taxon>Eukaryota</taxon>
        <taxon>Metazoa</taxon>
        <taxon>Ecdysozoa</taxon>
        <taxon>Arthropoda</taxon>
        <taxon>Hexapoda</taxon>
        <taxon>Insecta</taxon>
        <taxon>Pterygota</taxon>
        <taxon>Neoptera</taxon>
        <taxon>Paraneoptera</taxon>
        <taxon>Psocodea</taxon>
        <taxon>Troctomorpha</taxon>
        <taxon>Phthiraptera</taxon>
        <taxon>Amblycera</taxon>
        <taxon>Menoponidae</taxon>
        <taxon>Menopon</taxon>
    </lineage>
</organism>
<accession>A0AAW2IGT1</accession>
<dbReference type="InterPro" id="IPR036201">
    <property type="entry name" value="Pacifastin_dom_sf"/>
</dbReference>
<evidence type="ECO:0000256" key="5">
    <source>
        <dbReference type="ARBA" id="ARBA00023157"/>
    </source>
</evidence>
<feature type="domain" description="Pacifastin" evidence="8">
    <location>
        <begin position="31"/>
        <end position="63"/>
    </location>
</feature>
<protein>
    <recommendedName>
        <fullName evidence="8">Pacifastin domain-containing protein</fullName>
    </recommendedName>
</protein>
<evidence type="ECO:0000256" key="6">
    <source>
        <dbReference type="ARBA" id="ARBA00029459"/>
    </source>
</evidence>
<dbReference type="EMBL" id="JARGDH010000001">
    <property type="protein sequence ID" value="KAL0281106.1"/>
    <property type="molecule type" value="Genomic_DNA"/>
</dbReference>
<gene>
    <name evidence="9" type="ORF">PYX00_002202</name>
</gene>
<name>A0AAW2IGT1_9NEOP</name>
<sequence length="100" mass="10918">MKILLLLLVVAAASACDPEPPMNYRIVNPFTCTPGSHFYIDCNQCSCGPIPEADVTCTRMACVLEKGQCIPGTYFNKDGMLCSCPMNGCKWDSNCFSYST</sequence>
<dbReference type="GO" id="GO:0005576">
    <property type="term" value="C:extracellular region"/>
    <property type="evidence" value="ECO:0007669"/>
    <property type="project" value="UniProtKB-SubCell"/>
</dbReference>
<evidence type="ECO:0000256" key="4">
    <source>
        <dbReference type="ARBA" id="ARBA00022900"/>
    </source>
</evidence>
<keyword evidence="5" id="KW-1015">Disulfide bond</keyword>
<dbReference type="AlphaFoldDB" id="A0AAW2IGT1"/>
<dbReference type="Pfam" id="PF05375">
    <property type="entry name" value="Pacifastin_I"/>
    <property type="match status" value="1"/>
</dbReference>
<comment type="caution">
    <text evidence="9">The sequence shown here is derived from an EMBL/GenBank/DDBJ whole genome shotgun (WGS) entry which is preliminary data.</text>
</comment>
<comment type="subcellular location">
    <subcellularLocation>
        <location evidence="1">Secreted</location>
    </subcellularLocation>
</comment>